<sequence length="194" mass="20193">MDRWYSLGLLVSYDRVARTGTRKRGDPITNRNVLGPWGEQQGEGARLSTSDTPGPRCRLRLKPLISPTNPTGGVAPEAVPANSPPPGPTTWRGGGGGGHAGGEHPASSSSAAAVERGRHYIPALPLRSHPAPPPGEPAQICCSSPADSVGVWLSVAFDRSGGGLLRCGGVGARIDEFQWVLADLVGSVGRFGRF</sequence>
<accession>A0A368RXT2</accession>
<feature type="region of interest" description="Disordered" evidence="1">
    <location>
        <begin position="22"/>
        <end position="114"/>
    </location>
</feature>
<dbReference type="AlphaFoldDB" id="A0A368RXT2"/>
<evidence type="ECO:0000256" key="1">
    <source>
        <dbReference type="SAM" id="MobiDB-lite"/>
    </source>
</evidence>
<proteinExistence type="predicted"/>
<name>A0A368RXT2_SETIT</name>
<organism evidence="2">
    <name type="scientific">Setaria italica</name>
    <name type="common">Foxtail millet</name>
    <name type="synonym">Panicum italicum</name>
    <dbReference type="NCBI Taxonomy" id="4555"/>
    <lineage>
        <taxon>Eukaryota</taxon>
        <taxon>Viridiplantae</taxon>
        <taxon>Streptophyta</taxon>
        <taxon>Embryophyta</taxon>
        <taxon>Tracheophyta</taxon>
        <taxon>Spermatophyta</taxon>
        <taxon>Magnoliopsida</taxon>
        <taxon>Liliopsida</taxon>
        <taxon>Poales</taxon>
        <taxon>Poaceae</taxon>
        <taxon>PACMAD clade</taxon>
        <taxon>Panicoideae</taxon>
        <taxon>Panicodae</taxon>
        <taxon>Paniceae</taxon>
        <taxon>Cenchrinae</taxon>
        <taxon>Setaria</taxon>
    </lineage>
</organism>
<protein>
    <submittedName>
        <fullName evidence="2">Uncharacterized protein</fullName>
    </submittedName>
</protein>
<gene>
    <name evidence="2" type="ORF">SETIT_7G201200v2</name>
</gene>
<reference evidence="2" key="1">
    <citation type="journal article" date="2012" name="Nat. Biotechnol.">
        <title>Reference genome sequence of the model plant Setaria.</title>
        <authorList>
            <person name="Bennetzen J.L."/>
            <person name="Schmutz J."/>
            <person name="Wang H."/>
            <person name="Percifield R."/>
            <person name="Hawkins J."/>
            <person name="Pontaroli A.C."/>
            <person name="Estep M."/>
            <person name="Feng L."/>
            <person name="Vaughn J.N."/>
            <person name="Grimwood J."/>
            <person name="Jenkins J."/>
            <person name="Barry K."/>
            <person name="Lindquist E."/>
            <person name="Hellsten U."/>
            <person name="Deshpande S."/>
            <person name="Wang X."/>
            <person name="Wu X."/>
            <person name="Mitros T."/>
            <person name="Triplett J."/>
            <person name="Yang X."/>
            <person name="Ye C.Y."/>
            <person name="Mauro-Herrera M."/>
            <person name="Wang L."/>
            <person name="Li P."/>
            <person name="Sharma M."/>
            <person name="Sharma R."/>
            <person name="Ronald P.C."/>
            <person name="Panaud O."/>
            <person name="Kellogg E.A."/>
            <person name="Brutnell T.P."/>
            <person name="Doust A.N."/>
            <person name="Tuskan G.A."/>
            <person name="Rokhsar D."/>
            <person name="Devos K.M."/>
        </authorList>
    </citation>
    <scope>NUCLEOTIDE SEQUENCE [LARGE SCALE GENOMIC DNA]</scope>
    <source>
        <strain evidence="2">Yugu1</strain>
    </source>
</reference>
<reference evidence="2" key="2">
    <citation type="submission" date="2015-07" db="EMBL/GenBank/DDBJ databases">
        <authorList>
            <person name="Noorani M."/>
        </authorList>
    </citation>
    <scope>NUCLEOTIDE SEQUENCE</scope>
    <source>
        <strain evidence="2">Yugu1</strain>
    </source>
</reference>
<dbReference type="EMBL" id="CM003534">
    <property type="protein sequence ID" value="RCV34969.1"/>
    <property type="molecule type" value="Genomic_DNA"/>
</dbReference>
<evidence type="ECO:0000313" key="2">
    <source>
        <dbReference type="EMBL" id="RCV34969.1"/>
    </source>
</evidence>
<feature type="compositionally biased region" description="Low complexity" evidence="1">
    <location>
        <begin position="103"/>
        <end position="114"/>
    </location>
</feature>